<keyword evidence="4 13" id="KW-0812">Transmembrane</keyword>
<comment type="caution">
    <text evidence="16">The sequence shown here is derived from an EMBL/GenBank/DDBJ whole genome shotgun (WGS) entry which is preliminary data.</text>
</comment>
<dbReference type="GO" id="GO:0004930">
    <property type="term" value="F:G protein-coupled receptor activity"/>
    <property type="evidence" value="ECO:0007669"/>
    <property type="project" value="UniProtKB-KW"/>
</dbReference>
<evidence type="ECO:0000313" key="17">
    <source>
        <dbReference type="Proteomes" id="UP000824782"/>
    </source>
</evidence>
<keyword evidence="11" id="KW-0325">Glycoprotein</keyword>
<keyword evidence="7 13" id="KW-0297">G-protein coupled receptor</keyword>
<dbReference type="FunFam" id="1.20.1070.10:FF:000010">
    <property type="entry name" value="Olfactory receptor"/>
    <property type="match status" value="1"/>
</dbReference>
<dbReference type="Proteomes" id="UP000824782">
    <property type="component" value="Unassembled WGS sequence"/>
</dbReference>
<evidence type="ECO:0000256" key="9">
    <source>
        <dbReference type="ARBA" id="ARBA00023157"/>
    </source>
</evidence>
<keyword evidence="17" id="KW-1185">Reference proteome</keyword>
<keyword evidence="2 14" id="KW-1003">Cell membrane</keyword>
<dbReference type="InterPro" id="IPR050939">
    <property type="entry name" value="Olfactory_GPCR1"/>
</dbReference>
<keyword evidence="3 14" id="KW-0716">Sensory transduction</keyword>
<comment type="subcellular location">
    <subcellularLocation>
        <location evidence="1 14">Cell membrane</location>
        <topology evidence="1 14">Multi-pass membrane protein</topology>
    </subcellularLocation>
</comment>
<keyword evidence="8 14" id="KW-0472">Membrane</keyword>
<dbReference type="EMBL" id="WNYA01000004">
    <property type="protein sequence ID" value="KAG8573883.1"/>
    <property type="molecule type" value="Genomic_DNA"/>
</dbReference>
<feature type="transmembrane region" description="Helical" evidence="14">
    <location>
        <begin position="25"/>
        <end position="51"/>
    </location>
</feature>
<dbReference type="GO" id="GO:0005886">
    <property type="term" value="C:plasma membrane"/>
    <property type="evidence" value="ECO:0007669"/>
    <property type="project" value="UniProtKB-SubCell"/>
</dbReference>
<sequence length="307" mass="34915">MKVDNLTDIMEFVLLGFQGSPQLRISLFCLIFVAFLVTICGNLLIITLVVINRSLHTPMYLYISQLSISDVLLTSDIVPNMLHILINNGATITYSGCMTQFYFFSASETFECLLLTVMSYDRYVAICNPLRYTSIMTHDYCIRLSASSWLLGFFVSFLEIITTSELKFCGRNVIDHFLCDPVPLQKLSCSDTFPTKLLTFILSVPIVIIPSIFIVMAYVNIVRAVLQLQSNTSRQKAFSTCGSHLTVVFIFFWSMFGVYVLPPKVQTSDVNKILSLLYTVFTPLFNPIIYSFRNKDIKKAVQDTIYR</sequence>
<evidence type="ECO:0000256" key="7">
    <source>
        <dbReference type="ARBA" id="ARBA00023040"/>
    </source>
</evidence>
<proteinExistence type="inferred from homology"/>
<dbReference type="PRINTS" id="PR00245">
    <property type="entry name" value="OLFACTORYR"/>
</dbReference>
<dbReference type="PRINTS" id="PR00237">
    <property type="entry name" value="GPCRRHODOPSN"/>
</dbReference>
<dbReference type="PROSITE" id="PS00237">
    <property type="entry name" value="G_PROTEIN_RECEP_F1_1"/>
    <property type="match status" value="1"/>
</dbReference>
<organism evidence="16 17">
    <name type="scientific">Engystomops pustulosus</name>
    <name type="common">Tungara frog</name>
    <name type="synonym">Physalaemus pustulosus</name>
    <dbReference type="NCBI Taxonomy" id="76066"/>
    <lineage>
        <taxon>Eukaryota</taxon>
        <taxon>Metazoa</taxon>
        <taxon>Chordata</taxon>
        <taxon>Craniata</taxon>
        <taxon>Vertebrata</taxon>
        <taxon>Euteleostomi</taxon>
        <taxon>Amphibia</taxon>
        <taxon>Batrachia</taxon>
        <taxon>Anura</taxon>
        <taxon>Neobatrachia</taxon>
        <taxon>Hyloidea</taxon>
        <taxon>Leptodactylidae</taxon>
        <taxon>Leiuperinae</taxon>
        <taxon>Engystomops</taxon>
    </lineage>
</organism>
<evidence type="ECO:0000256" key="6">
    <source>
        <dbReference type="ARBA" id="ARBA00022989"/>
    </source>
</evidence>
<dbReference type="AlphaFoldDB" id="A0AAV7BML7"/>
<dbReference type="PANTHER" id="PTHR24242">
    <property type="entry name" value="G-PROTEIN COUPLED RECEPTOR"/>
    <property type="match status" value="1"/>
</dbReference>
<evidence type="ECO:0000256" key="12">
    <source>
        <dbReference type="ARBA" id="ARBA00023224"/>
    </source>
</evidence>
<keyword evidence="5 14" id="KW-0552">Olfaction</keyword>
<evidence type="ECO:0000256" key="8">
    <source>
        <dbReference type="ARBA" id="ARBA00023136"/>
    </source>
</evidence>
<dbReference type="SUPFAM" id="SSF81321">
    <property type="entry name" value="Family A G protein-coupled receptor-like"/>
    <property type="match status" value="1"/>
</dbReference>
<dbReference type="Pfam" id="PF13853">
    <property type="entry name" value="7tm_4"/>
    <property type="match status" value="1"/>
</dbReference>
<dbReference type="SMART" id="SM01381">
    <property type="entry name" value="7TM_GPCR_Srsx"/>
    <property type="match status" value="1"/>
</dbReference>
<keyword evidence="6 14" id="KW-1133">Transmembrane helix</keyword>
<dbReference type="PROSITE" id="PS50262">
    <property type="entry name" value="G_PROTEIN_RECEP_F1_2"/>
    <property type="match status" value="1"/>
</dbReference>
<name>A0AAV7BML7_ENGPU</name>
<dbReference type="PANTHER" id="PTHR24242:SF253">
    <property type="entry name" value="OLFACTORY RECEPTOR-RELATED"/>
    <property type="match status" value="1"/>
</dbReference>
<comment type="similarity">
    <text evidence="13">Belongs to the G-protein coupled receptor 1 family.</text>
</comment>
<feature type="transmembrane region" description="Helical" evidence="14">
    <location>
        <begin position="140"/>
        <end position="158"/>
    </location>
</feature>
<dbReference type="InterPro" id="IPR017452">
    <property type="entry name" value="GPCR_Rhodpsn_7TM"/>
</dbReference>
<dbReference type="InterPro" id="IPR000725">
    <property type="entry name" value="Olfact_rcpt"/>
</dbReference>
<evidence type="ECO:0000256" key="10">
    <source>
        <dbReference type="ARBA" id="ARBA00023170"/>
    </source>
</evidence>
<dbReference type="GO" id="GO:0004984">
    <property type="term" value="F:olfactory receptor activity"/>
    <property type="evidence" value="ECO:0007669"/>
    <property type="project" value="InterPro"/>
</dbReference>
<reference evidence="16" key="1">
    <citation type="thesis" date="2020" institute="ProQuest LLC" country="789 East Eisenhower Parkway, Ann Arbor, MI, USA">
        <title>Comparative Genomics and Chromosome Evolution.</title>
        <authorList>
            <person name="Mudd A.B."/>
        </authorList>
    </citation>
    <scope>NUCLEOTIDE SEQUENCE</scope>
    <source>
        <strain evidence="16">237g6f4</strain>
        <tissue evidence="16">Blood</tissue>
    </source>
</reference>
<evidence type="ECO:0000256" key="13">
    <source>
        <dbReference type="RuleBase" id="RU000688"/>
    </source>
</evidence>
<evidence type="ECO:0000256" key="2">
    <source>
        <dbReference type="ARBA" id="ARBA00022475"/>
    </source>
</evidence>
<evidence type="ECO:0000256" key="4">
    <source>
        <dbReference type="ARBA" id="ARBA00022692"/>
    </source>
</evidence>
<evidence type="ECO:0000256" key="1">
    <source>
        <dbReference type="ARBA" id="ARBA00004651"/>
    </source>
</evidence>
<gene>
    <name evidence="16" type="ORF">GDO81_008906</name>
</gene>
<keyword evidence="12 13" id="KW-0807">Transducer</keyword>
<evidence type="ECO:0000256" key="3">
    <source>
        <dbReference type="ARBA" id="ARBA00022606"/>
    </source>
</evidence>
<protein>
    <recommendedName>
        <fullName evidence="14">Olfactory receptor</fullName>
    </recommendedName>
</protein>
<evidence type="ECO:0000256" key="14">
    <source>
        <dbReference type="RuleBase" id="RU363047"/>
    </source>
</evidence>
<evidence type="ECO:0000256" key="5">
    <source>
        <dbReference type="ARBA" id="ARBA00022725"/>
    </source>
</evidence>
<evidence type="ECO:0000256" key="11">
    <source>
        <dbReference type="ARBA" id="ARBA00023180"/>
    </source>
</evidence>
<feature type="transmembrane region" description="Helical" evidence="14">
    <location>
        <begin position="242"/>
        <end position="261"/>
    </location>
</feature>
<dbReference type="InterPro" id="IPR000276">
    <property type="entry name" value="GPCR_Rhodpsn"/>
</dbReference>
<accession>A0AAV7BML7</accession>
<evidence type="ECO:0000259" key="15">
    <source>
        <dbReference type="PROSITE" id="PS50262"/>
    </source>
</evidence>
<keyword evidence="9" id="KW-1015">Disulfide bond</keyword>
<feature type="transmembrane region" description="Helical" evidence="14">
    <location>
        <begin position="273"/>
        <end position="292"/>
    </location>
</feature>
<dbReference type="Gene3D" id="1.20.1070.10">
    <property type="entry name" value="Rhodopsin 7-helix transmembrane proteins"/>
    <property type="match status" value="1"/>
</dbReference>
<feature type="domain" description="G-protein coupled receptors family 1 profile" evidence="15">
    <location>
        <begin position="41"/>
        <end position="290"/>
    </location>
</feature>
<evidence type="ECO:0000313" key="16">
    <source>
        <dbReference type="EMBL" id="KAG8573883.1"/>
    </source>
</evidence>
<keyword evidence="10 13" id="KW-0675">Receptor</keyword>
<feature type="transmembrane region" description="Helical" evidence="14">
    <location>
        <begin position="197"/>
        <end position="221"/>
    </location>
</feature>